<keyword evidence="3" id="KW-1185">Reference proteome</keyword>
<evidence type="ECO:0008006" key="4">
    <source>
        <dbReference type="Google" id="ProtNLM"/>
    </source>
</evidence>
<sequence length="559" mass="64327">MYKNILLLLVLCVSSALCRTVTFKIISFGSKVQVKINKSKYTLKPLNNDEILYAGKLSTAPEGKFNYHYIVDGKEENFNRVFDANASTTYIEFFERKDTVKKLKTFSYPNNNWNRSIGKTELFDDSYIPTIHITGKTADELFTKPQNKYYTLEKVTFYFKNSKKVVTNVKANPKNKNFAKFQIKMNINSKNNVYGRYLLKLRNGGEDPTNLRQFIYGNIIQALGMPSIHSNMVRVYYNKKPVGFYTLQEEAYSDSFIRAEFYGNSTTQAINAPSKLGYALDGSCGADFEYHPDDMTYYWPFAEKSGESKDRLVALCGAISKLNVNSSSAVKKFEQQWFDIDTFHKAMAMEYLTGDWDGYWYATSNFAVYDDPNQSTKNTYKFYFITQDHDETFGVGLCPPHNTVGYNFPKISYTTMLNREWHVVPDDADHRTLVDKFIAGSPALQKRFQNTLISIVQNIFNPVAFRNVVSSYYNRYQPEMKWDFSFKRSYTPSAAAAAGSPNYTYNDFETNMEKKVGGLEWGLYEWVSLRAEAIKKEFCITWNGDSNPPKKSCKPANNL</sequence>
<name>A0A1Y1V8H4_9FUNG</name>
<accession>A0A1Y1V8H4</accession>
<feature type="chain" id="PRO_5012282235" description="Coth-domain-containing protein" evidence="1">
    <location>
        <begin position="19"/>
        <end position="559"/>
    </location>
</feature>
<evidence type="ECO:0000313" key="3">
    <source>
        <dbReference type="Proteomes" id="UP000193719"/>
    </source>
</evidence>
<protein>
    <recommendedName>
        <fullName evidence="4">Coth-domain-containing protein</fullName>
    </recommendedName>
</protein>
<dbReference type="AlphaFoldDB" id="A0A1Y1V8H4"/>
<gene>
    <name evidence="2" type="ORF">BCR36DRAFT_583722</name>
</gene>
<evidence type="ECO:0000313" key="2">
    <source>
        <dbReference type="EMBL" id="ORX49652.1"/>
    </source>
</evidence>
<organism evidence="2 3">
    <name type="scientific">Piromyces finnis</name>
    <dbReference type="NCBI Taxonomy" id="1754191"/>
    <lineage>
        <taxon>Eukaryota</taxon>
        <taxon>Fungi</taxon>
        <taxon>Fungi incertae sedis</taxon>
        <taxon>Chytridiomycota</taxon>
        <taxon>Chytridiomycota incertae sedis</taxon>
        <taxon>Neocallimastigomycetes</taxon>
        <taxon>Neocallimastigales</taxon>
        <taxon>Neocallimastigaceae</taxon>
        <taxon>Piromyces</taxon>
    </lineage>
</organism>
<dbReference type="EMBL" id="MCFH01000023">
    <property type="protein sequence ID" value="ORX49652.1"/>
    <property type="molecule type" value="Genomic_DNA"/>
</dbReference>
<proteinExistence type="predicted"/>
<dbReference type="PANTHER" id="PTHR40050">
    <property type="entry name" value="INNER SPORE COAT PROTEIN H"/>
    <property type="match status" value="1"/>
</dbReference>
<dbReference type="STRING" id="1754191.A0A1Y1V8H4"/>
<keyword evidence="1" id="KW-0732">Signal</keyword>
<comment type="caution">
    <text evidence="2">The sequence shown here is derived from an EMBL/GenBank/DDBJ whole genome shotgun (WGS) entry which is preliminary data.</text>
</comment>
<reference evidence="2 3" key="1">
    <citation type="submission" date="2016-08" db="EMBL/GenBank/DDBJ databases">
        <title>Genomes of anaerobic fungi encode conserved fungal cellulosomes for biomass hydrolysis.</title>
        <authorList>
            <consortium name="DOE Joint Genome Institute"/>
            <person name="Haitjema C.H."/>
            <person name="Gilmore S.P."/>
            <person name="Henske J.K."/>
            <person name="Solomon K.V."/>
            <person name="De Groot R."/>
            <person name="Kuo A."/>
            <person name="Mondo S.J."/>
            <person name="Salamov A.A."/>
            <person name="Labutti K."/>
            <person name="Zhao Z."/>
            <person name="Chiniquy J."/>
            <person name="Barry K."/>
            <person name="Brewer H.M."/>
            <person name="Purvine S.O."/>
            <person name="Wright A.T."/>
            <person name="Boxma B."/>
            <person name="Van Alen T."/>
            <person name="Hackstein J.H."/>
            <person name="Baker S.E."/>
            <person name="Grigoriev I.V."/>
            <person name="O'Malley M.A."/>
        </authorList>
    </citation>
    <scope>NUCLEOTIDE SEQUENCE [LARGE SCALE GENOMIC DNA]</scope>
    <source>
        <strain evidence="3">finn</strain>
    </source>
</reference>
<dbReference type="Proteomes" id="UP000193719">
    <property type="component" value="Unassembled WGS sequence"/>
</dbReference>
<dbReference type="PANTHER" id="PTHR40050:SF1">
    <property type="entry name" value="INNER SPORE COAT PROTEIN H"/>
    <property type="match status" value="1"/>
</dbReference>
<feature type="signal peptide" evidence="1">
    <location>
        <begin position="1"/>
        <end position="18"/>
    </location>
</feature>
<dbReference type="InterPro" id="IPR014867">
    <property type="entry name" value="Spore_coat_CotH_CotH2/3/7"/>
</dbReference>
<dbReference type="Pfam" id="PF08757">
    <property type="entry name" value="CotH"/>
    <property type="match status" value="1"/>
</dbReference>
<reference evidence="2 3" key="2">
    <citation type="submission" date="2016-08" db="EMBL/GenBank/DDBJ databases">
        <title>Pervasive Adenine N6-methylation of Active Genes in Fungi.</title>
        <authorList>
            <consortium name="DOE Joint Genome Institute"/>
            <person name="Mondo S.J."/>
            <person name="Dannebaum R.O."/>
            <person name="Kuo R.C."/>
            <person name="Labutti K."/>
            <person name="Haridas S."/>
            <person name="Kuo A."/>
            <person name="Salamov A."/>
            <person name="Ahrendt S.R."/>
            <person name="Lipzen A."/>
            <person name="Sullivan W."/>
            <person name="Andreopoulos W.B."/>
            <person name="Clum A."/>
            <person name="Lindquist E."/>
            <person name="Daum C."/>
            <person name="Ramamoorthy G.K."/>
            <person name="Gryganskyi A."/>
            <person name="Culley D."/>
            <person name="Magnuson J.K."/>
            <person name="James T.Y."/>
            <person name="O'Malley M.A."/>
            <person name="Stajich J.E."/>
            <person name="Spatafora J.W."/>
            <person name="Visel A."/>
            <person name="Grigoriev I.V."/>
        </authorList>
    </citation>
    <scope>NUCLEOTIDE SEQUENCE [LARGE SCALE GENOMIC DNA]</scope>
    <source>
        <strain evidence="3">finn</strain>
    </source>
</reference>
<evidence type="ECO:0000256" key="1">
    <source>
        <dbReference type="SAM" id="SignalP"/>
    </source>
</evidence>
<dbReference type="OrthoDB" id="2387105at2759"/>